<reference evidence="1 2" key="1">
    <citation type="submission" date="2017-11" db="EMBL/GenBank/DDBJ databases">
        <title>De-novo sequencing of pomegranate (Punica granatum L.) genome.</title>
        <authorList>
            <person name="Akparov Z."/>
            <person name="Amiraslanov A."/>
            <person name="Hajiyeva S."/>
            <person name="Abbasov M."/>
            <person name="Kaur K."/>
            <person name="Hamwieh A."/>
            <person name="Solovyev V."/>
            <person name="Salamov A."/>
            <person name="Braich B."/>
            <person name="Kosarev P."/>
            <person name="Mahmoud A."/>
            <person name="Hajiyev E."/>
            <person name="Babayeva S."/>
            <person name="Izzatullayeva V."/>
            <person name="Mammadov A."/>
            <person name="Mammadov A."/>
            <person name="Sharifova S."/>
            <person name="Ojaghi J."/>
            <person name="Eynullazada K."/>
            <person name="Bayramov B."/>
            <person name="Abdulazimova A."/>
            <person name="Shahmuradov I."/>
        </authorList>
    </citation>
    <scope>NUCLEOTIDE SEQUENCE [LARGE SCALE GENOMIC DNA]</scope>
    <source>
        <strain evidence="2">cv. AG2017</strain>
        <tissue evidence="1">Leaf</tissue>
    </source>
</reference>
<protein>
    <submittedName>
        <fullName evidence="1">Uncharacterized protein</fullName>
    </submittedName>
</protein>
<name>A0A2I0LCL0_PUNGR</name>
<accession>A0A2I0LCL0</accession>
<evidence type="ECO:0000313" key="1">
    <source>
        <dbReference type="EMBL" id="PKI78418.1"/>
    </source>
</evidence>
<dbReference type="Proteomes" id="UP000233551">
    <property type="component" value="Unassembled WGS sequence"/>
</dbReference>
<dbReference type="AlphaFoldDB" id="A0A2I0LCL0"/>
<proteinExistence type="predicted"/>
<organism evidence="1 2">
    <name type="scientific">Punica granatum</name>
    <name type="common">Pomegranate</name>
    <dbReference type="NCBI Taxonomy" id="22663"/>
    <lineage>
        <taxon>Eukaryota</taxon>
        <taxon>Viridiplantae</taxon>
        <taxon>Streptophyta</taxon>
        <taxon>Embryophyta</taxon>
        <taxon>Tracheophyta</taxon>
        <taxon>Spermatophyta</taxon>
        <taxon>Magnoliopsida</taxon>
        <taxon>eudicotyledons</taxon>
        <taxon>Gunneridae</taxon>
        <taxon>Pentapetalae</taxon>
        <taxon>rosids</taxon>
        <taxon>malvids</taxon>
        <taxon>Myrtales</taxon>
        <taxon>Lythraceae</taxon>
        <taxon>Punica</taxon>
    </lineage>
</organism>
<evidence type="ECO:0000313" key="2">
    <source>
        <dbReference type="Proteomes" id="UP000233551"/>
    </source>
</evidence>
<dbReference type="EMBL" id="PGOL01000051">
    <property type="protein sequence ID" value="PKI78418.1"/>
    <property type="molecule type" value="Genomic_DNA"/>
</dbReference>
<gene>
    <name evidence="1" type="ORF">CRG98_001191</name>
</gene>
<comment type="caution">
    <text evidence="1">The sequence shown here is derived from an EMBL/GenBank/DDBJ whole genome shotgun (WGS) entry which is preliminary data.</text>
</comment>
<keyword evidence="2" id="KW-1185">Reference proteome</keyword>
<sequence>MGLLEVELDRWWVGFRLFWLKQTRKQRKDSAGSCLDPTGQFSGQRSPRWLPMEFCCKSCRVDRYSPVKITENRARPRNKPDWAVFGSNVTTVALDEILLQVQWLPTPKRPPEVAMVVVRRKEPRIDLICKENRK</sequence>